<evidence type="ECO:0000256" key="2">
    <source>
        <dbReference type="ARBA" id="ARBA00023002"/>
    </source>
</evidence>
<keyword evidence="2" id="KW-0560">Oxidoreductase</keyword>
<dbReference type="PANTHER" id="PTHR45024">
    <property type="entry name" value="DEHYDROGENASES, SHORT CHAIN"/>
    <property type="match status" value="1"/>
</dbReference>
<comment type="similarity">
    <text evidence="1 3">Belongs to the short-chain dehydrogenases/reductases (SDR) family.</text>
</comment>
<dbReference type="InterPro" id="IPR036291">
    <property type="entry name" value="NAD(P)-bd_dom_sf"/>
</dbReference>
<accession>A0A7S1F940</accession>
<dbReference type="Gene3D" id="3.40.50.720">
    <property type="entry name" value="NAD(P)-binding Rossmann-like Domain"/>
    <property type="match status" value="1"/>
</dbReference>
<organism evidence="5">
    <name type="scientific">Noctiluca scintillans</name>
    <name type="common">Sea sparkle</name>
    <name type="synonym">Red tide dinoflagellate</name>
    <dbReference type="NCBI Taxonomy" id="2966"/>
    <lineage>
        <taxon>Eukaryota</taxon>
        <taxon>Sar</taxon>
        <taxon>Alveolata</taxon>
        <taxon>Dinophyceae</taxon>
        <taxon>Noctilucales</taxon>
        <taxon>Noctilucaceae</taxon>
        <taxon>Noctiluca</taxon>
    </lineage>
</organism>
<feature type="domain" description="Ketoreductase" evidence="4">
    <location>
        <begin position="26"/>
        <end position="214"/>
    </location>
</feature>
<evidence type="ECO:0000256" key="1">
    <source>
        <dbReference type="ARBA" id="ARBA00006484"/>
    </source>
</evidence>
<dbReference type="Pfam" id="PF00106">
    <property type="entry name" value="adh_short"/>
    <property type="match status" value="1"/>
</dbReference>
<dbReference type="InterPro" id="IPR051687">
    <property type="entry name" value="Peroxisomal_Beta-Oxidation"/>
</dbReference>
<dbReference type="CDD" id="cd05353">
    <property type="entry name" value="hydroxyacyl-CoA-like_DH_SDR_c-like"/>
    <property type="match status" value="1"/>
</dbReference>
<dbReference type="Gene3D" id="1.10.287.4290">
    <property type="match status" value="1"/>
</dbReference>
<dbReference type="EMBL" id="HBFQ01036026">
    <property type="protein sequence ID" value="CAD8851047.1"/>
    <property type="molecule type" value="Transcribed_RNA"/>
</dbReference>
<name>A0A7S1F940_NOCSC</name>
<evidence type="ECO:0000259" key="4">
    <source>
        <dbReference type="SMART" id="SM00822"/>
    </source>
</evidence>
<dbReference type="PRINTS" id="PR00081">
    <property type="entry name" value="GDHRDH"/>
</dbReference>
<dbReference type="SMART" id="SM00822">
    <property type="entry name" value="PKS_KR"/>
    <property type="match status" value="1"/>
</dbReference>
<sequence length="317" mass="33535">MAQGVLGQSTLRCACTPPMPLRFDGKVAVVTGAGGGLGKAYAIALAQRGAKVVVNDLGGSHSGSGASTRAADVVVEELRAMGASAEANYNSVEDGDKIIETAIQAFGRVDILINNAGILRDVSFAKMTENDWDLINTVHLKGVYKCTKAAWPHMIQHGFGRIVNVTSAAGVYGNFGQVNYSTAKSGIMGFTKSCALEGARKNVLSNCICPLAQSRMTETVLPKDMLDFLKPGAIVPVVLFMCHESSGANGEIIEAGGGWHAKIRVERAKGTYIPGEFSVEDVQQHWERIGDFTETQHPTLIAQSLIAALDAAKASKL</sequence>
<reference evidence="5" key="1">
    <citation type="submission" date="2021-01" db="EMBL/GenBank/DDBJ databases">
        <authorList>
            <person name="Corre E."/>
            <person name="Pelletier E."/>
            <person name="Niang G."/>
            <person name="Scheremetjew M."/>
            <person name="Finn R."/>
            <person name="Kale V."/>
            <person name="Holt S."/>
            <person name="Cochrane G."/>
            <person name="Meng A."/>
            <person name="Brown T."/>
            <person name="Cohen L."/>
        </authorList>
    </citation>
    <scope>NUCLEOTIDE SEQUENCE</scope>
</reference>
<gene>
    <name evidence="5" type="ORF">NSCI0253_LOCUS25397</name>
</gene>
<evidence type="ECO:0000313" key="5">
    <source>
        <dbReference type="EMBL" id="CAD8851047.1"/>
    </source>
</evidence>
<dbReference type="SUPFAM" id="SSF51735">
    <property type="entry name" value="NAD(P)-binding Rossmann-fold domains"/>
    <property type="match status" value="1"/>
</dbReference>
<evidence type="ECO:0000256" key="3">
    <source>
        <dbReference type="RuleBase" id="RU000363"/>
    </source>
</evidence>
<dbReference type="PRINTS" id="PR00080">
    <property type="entry name" value="SDRFAMILY"/>
</dbReference>
<dbReference type="PANTHER" id="PTHR45024:SF2">
    <property type="entry name" value="SCP2 DOMAIN-CONTAINING PROTEIN"/>
    <property type="match status" value="1"/>
</dbReference>
<protein>
    <recommendedName>
        <fullName evidence="4">Ketoreductase domain-containing protein</fullName>
    </recommendedName>
</protein>
<dbReference type="AlphaFoldDB" id="A0A7S1F940"/>
<dbReference type="GO" id="GO:0016491">
    <property type="term" value="F:oxidoreductase activity"/>
    <property type="evidence" value="ECO:0007669"/>
    <property type="project" value="UniProtKB-KW"/>
</dbReference>
<dbReference type="InterPro" id="IPR002347">
    <property type="entry name" value="SDR_fam"/>
</dbReference>
<proteinExistence type="inferred from homology"/>
<dbReference type="InterPro" id="IPR057326">
    <property type="entry name" value="KR_dom"/>
</dbReference>